<dbReference type="NCBIfam" id="TIGR00558">
    <property type="entry name" value="pdxH"/>
    <property type="match status" value="1"/>
</dbReference>
<feature type="binding site" evidence="5 6">
    <location>
        <position position="120"/>
    </location>
    <ligand>
        <name>FMN</name>
        <dbReference type="ChEBI" id="CHEBI:58210"/>
    </ligand>
</feature>
<feature type="binding site" evidence="5">
    <location>
        <position position="138"/>
    </location>
    <ligand>
        <name>substrate</name>
    </ligand>
</feature>
<comment type="caution">
    <text evidence="9">The sequence shown here is derived from an EMBL/GenBank/DDBJ whole genome shotgun (WGS) entry which is preliminary data.</text>
</comment>
<evidence type="ECO:0000256" key="2">
    <source>
        <dbReference type="ARBA" id="ARBA00022630"/>
    </source>
</evidence>
<dbReference type="PANTHER" id="PTHR10851:SF0">
    <property type="entry name" value="PYRIDOXINE-5'-PHOSPHATE OXIDASE"/>
    <property type="match status" value="1"/>
</dbReference>
<accession>A0A9D2LCU5</accession>
<comment type="subunit">
    <text evidence="5">Homodimer.</text>
</comment>
<feature type="binding site" evidence="5 6">
    <location>
        <position position="200"/>
    </location>
    <ligand>
        <name>FMN</name>
        <dbReference type="ChEBI" id="CHEBI:58210"/>
    </ligand>
</feature>
<evidence type="ECO:0000256" key="1">
    <source>
        <dbReference type="ARBA" id="ARBA00007301"/>
    </source>
</evidence>
<dbReference type="InterPro" id="IPR012349">
    <property type="entry name" value="Split_barrel_FMN-bd"/>
</dbReference>
<protein>
    <recommendedName>
        <fullName evidence="5">Pyridoxine/pyridoxamine 5'-phosphate oxidase</fullName>
        <ecNumber evidence="5">1.4.3.5</ecNumber>
    </recommendedName>
    <alternativeName>
        <fullName evidence="5">PNP/PMP oxidase</fullName>
        <shortName evidence="5">PNPOx</shortName>
    </alternativeName>
    <alternativeName>
        <fullName evidence="5">Pyridoxal 5'-phosphate synthase</fullName>
    </alternativeName>
</protein>
<dbReference type="GO" id="GO:0004733">
    <property type="term" value="F:pyridoxamine phosphate oxidase activity"/>
    <property type="evidence" value="ECO:0007669"/>
    <property type="project" value="UniProtKB-UniRule"/>
</dbReference>
<dbReference type="PIRSF" id="PIRSF000190">
    <property type="entry name" value="Pyd_amn-ph_oxd"/>
    <property type="match status" value="1"/>
</dbReference>
<dbReference type="PROSITE" id="PS01064">
    <property type="entry name" value="PYRIDOX_OXIDASE"/>
    <property type="match status" value="1"/>
</dbReference>
<feature type="binding site" evidence="5">
    <location>
        <position position="81"/>
    </location>
    <ligand>
        <name>substrate</name>
    </ligand>
</feature>
<feature type="domain" description="Pyridoxamine 5'-phosphate oxidase N-terminal" evidence="7">
    <location>
        <begin position="52"/>
        <end position="173"/>
    </location>
</feature>
<dbReference type="Gene3D" id="2.30.110.10">
    <property type="entry name" value="Electron Transport, Fmn-binding Protein, Chain A"/>
    <property type="match status" value="1"/>
</dbReference>
<feature type="binding site" evidence="5 6">
    <location>
        <begin position="155"/>
        <end position="156"/>
    </location>
    <ligand>
        <name>FMN</name>
        <dbReference type="ChEBI" id="CHEBI:58210"/>
    </ligand>
</feature>
<feature type="binding site" evidence="5">
    <location>
        <position position="146"/>
    </location>
    <ligand>
        <name>substrate</name>
    </ligand>
</feature>
<feature type="binding site" evidence="5 6">
    <location>
        <begin position="91"/>
        <end position="92"/>
    </location>
    <ligand>
        <name>FMN</name>
        <dbReference type="ChEBI" id="CHEBI:58210"/>
    </ligand>
</feature>
<dbReference type="Proteomes" id="UP000823823">
    <property type="component" value="Unassembled WGS sequence"/>
</dbReference>
<dbReference type="HAMAP" id="MF_01629">
    <property type="entry name" value="PdxH"/>
    <property type="match status" value="1"/>
</dbReference>
<evidence type="ECO:0000256" key="5">
    <source>
        <dbReference type="HAMAP-Rule" id="MF_01629"/>
    </source>
</evidence>
<dbReference type="SUPFAM" id="SSF50475">
    <property type="entry name" value="FMN-binding split barrel"/>
    <property type="match status" value="1"/>
</dbReference>
<evidence type="ECO:0000313" key="10">
    <source>
        <dbReference type="Proteomes" id="UP000823823"/>
    </source>
</evidence>
<dbReference type="InterPro" id="IPR011576">
    <property type="entry name" value="Pyridox_Oxase_N"/>
</dbReference>
<reference evidence="9" key="1">
    <citation type="journal article" date="2021" name="PeerJ">
        <title>Extensive microbial diversity within the chicken gut microbiome revealed by metagenomics and culture.</title>
        <authorList>
            <person name="Gilroy R."/>
            <person name="Ravi A."/>
            <person name="Getino M."/>
            <person name="Pursley I."/>
            <person name="Horton D.L."/>
            <person name="Alikhan N.F."/>
            <person name="Baker D."/>
            <person name="Gharbi K."/>
            <person name="Hall N."/>
            <person name="Watson M."/>
            <person name="Adriaenssens E.M."/>
            <person name="Foster-Nyarko E."/>
            <person name="Jarju S."/>
            <person name="Secka A."/>
            <person name="Antonio M."/>
            <person name="Oren A."/>
            <person name="Chaudhuri R.R."/>
            <person name="La Ragione R."/>
            <person name="Hildebrand F."/>
            <person name="Pallen M.J."/>
        </authorList>
    </citation>
    <scope>NUCLEOTIDE SEQUENCE</scope>
    <source>
        <strain evidence="9">ChiHjej13B12-24818</strain>
    </source>
</reference>
<keyword evidence="3 5" id="KW-0288">FMN</keyword>
<dbReference type="EMBL" id="DWZH01000053">
    <property type="protein sequence ID" value="HJB10322.1"/>
    <property type="molecule type" value="Genomic_DNA"/>
</dbReference>
<evidence type="ECO:0000256" key="4">
    <source>
        <dbReference type="ARBA" id="ARBA00023002"/>
    </source>
</evidence>
<proteinExistence type="inferred from homology"/>
<comment type="pathway">
    <text evidence="5">Cofactor metabolism; pyridoxal 5'-phosphate salvage; pyridoxal 5'-phosphate from pyridoxine 5'-phosphate: step 1/1.</text>
</comment>
<dbReference type="InterPro" id="IPR019740">
    <property type="entry name" value="Pyridox_Oxase_CS"/>
</dbReference>
<evidence type="ECO:0000256" key="6">
    <source>
        <dbReference type="PIRSR" id="PIRSR000190-2"/>
    </source>
</evidence>
<keyword evidence="4 5" id="KW-0560">Oxidoreductase</keyword>
<comment type="function">
    <text evidence="5">Catalyzes the oxidation of either pyridoxine 5'-phosphate (PNP) or pyridoxamine 5'-phosphate (PMP) into pyridoxal 5'-phosphate (PLP).</text>
</comment>
<feature type="binding site" evidence="5 6">
    <location>
        <begin position="76"/>
        <end position="81"/>
    </location>
    <ligand>
        <name>FMN</name>
        <dbReference type="ChEBI" id="CHEBI:58210"/>
    </ligand>
</feature>
<reference evidence="9" key="2">
    <citation type="submission" date="2021-04" db="EMBL/GenBank/DDBJ databases">
        <authorList>
            <person name="Gilroy R."/>
        </authorList>
    </citation>
    <scope>NUCLEOTIDE SEQUENCE</scope>
    <source>
        <strain evidence="9">ChiHjej13B12-24818</strain>
    </source>
</reference>
<feature type="binding site" evidence="5 6">
    <location>
        <position position="210"/>
    </location>
    <ligand>
        <name>FMN</name>
        <dbReference type="ChEBI" id="CHEBI:58210"/>
    </ligand>
</feature>
<evidence type="ECO:0000256" key="3">
    <source>
        <dbReference type="ARBA" id="ARBA00022643"/>
    </source>
</evidence>
<organism evidence="9 10">
    <name type="scientific">Candidatus Brachybacterium merdavium</name>
    <dbReference type="NCBI Taxonomy" id="2838513"/>
    <lineage>
        <taxon>Bacteria</taxon>
        <taxon>Bacillati</taxon>
        <taxon>Actinomycetota</taxon>
        <taxon>Actinomycetes</taxon>
        <taxon>Micrococcales</taxon>
        <taxon>Dermabacteraceae</taxon>
        <taxon>Brachybacterium</taxon>
    </lineage>
</organism>
<keyword evidence="5" id="KW-0664">Pyridoxine biosynthesis</keyword>
<comment type="pathway">
    <text evidence="5">Cofactor metabolism; pyridoxal 5'-phosphate salvage; pyridoxal 5'-phosphate from pyridoxamine 5'-phosphate: step 1/1.</text>
</comment>
<evidence type="ECO:0000259" key="8">
    <source>
        <dbReference type="Pfam" id="PF10590"/>
    </source>
</evidence>
<gene>
    <name evidence="5 9" type="primary">pdxH</name>
    <name evidence="9" type="ORF">H9786_07290</name>
</gene>
<comment type="cofactor">
    <cofactor evidence="5 6">
        <name>FMN</name>
        <dbReference type="ChEBI" id="CHEBI:58210"/>
    </cofactor>
    <text evidence="5 6">Binds 1 FMN per subunit.</text>
</comment>
<comment type="catalytic activity">
    <reaction evidence="5">
        <text>pyridoxine 5'-phosphate + O2 = pyridoxal 5'-phosphate + H2O2</text>
        <dbReference type="Rhea" id="RHEA:15149"/>
        <dbReference type="ChEBI" id="CHEBI:15379"/>
        <dbReference type="ChEBI" id="CHEBI:16240"/>
        <dbReference type="ChEBI" id="CHEBI:58589"/>
        <dbReference type="ChEBI" id="CHEBI:597326"/>
        <dbReference type="EC" id="1.4.3.5"/>
    </reaction>
</comment>
<comment type="caution">
    <text evidence="5">Lacks conserved residue(s) required for the propagation of feature annotation.</text>
</comment>
<feature type="binding site" evidence="5">
    <location>
        <begin position="206"/>
        <end position="208"/>
    </location>
    <ligand>
        <name>substrate</name>
    </ligand>
</feature>
<dbReference type="InterPro" id="IPR019576">
    <property type="entry name" value="Pyridoxamine_oxidase_dimer_C"/>
</dbReference>
<dbReference type="EC" id="1.4.3.5" evidence="5"/>
<dbReference type="GO" id="GO:0008615">
    <property type="term" value="P:pyridoxine biosynthetic process"/>
    <property type="evidence" value="ECO:0007669"/>
    <property type="project" value="UniProtKB-UniRule"/>
</dbReference>
<evidence type="ECO:0000313" key="9">
    <source>
        <dbReference type="EMBL" id="HJB10322.1"/>
    </source>
</evidence>
<dbReference type="InterPro" id="IPR000659">
    <property type="entry name" value="Pyridox_Oxase"/>
</dbReference>
<comment type="similarity">
    <text evidence="1 5">Belongs to the pyridoxamine 5'-phosphate oxidase family.</text>
</comment>
<keyword evidence="2 5" id="KW-0285">Flavoprotein</keyword>
<dbReference type="NCBIfam" id="NF004231">
    <property type="entry name" value="PRK05679.1"/>
    <property type="match status" value="1"/>
</dbReference>
<dbReference type="PANTHER" id="PTHR10851">
    <property type="entry name" value="PYRIDOXINE-5-PHOSPHATE OXIDASE"/>
    <property type="match status" value="1"/>
</dbReference>
<dbReference type="Pfam" id="PF10590">
    <property type="entry name" value="PNP_phzG_C"/>
    <property type="match status" value="1"/>
</dbReference>
<dbReference type="AlphaFoldDB" id="A0A9D2LCU5"/>
<dbReference type="Pfam" id="PF01243">
    <property type="entry name" value="PNPOx_N"/>
    <property type="match status" value="1"/>
</dbReference>
<feature type="domain" description="Pyridoxine 5'-phosphate oxidase dimerisation C-terminal" evidence="8">
    <location>
        <begin position="187"/>
        <end position="228"/>
    </location>
</feature>
<name>A0A9D2LCU5_9MICO</name>
<sequence>MSTTDDDRSRLAAESPDFLAGSLADDAPEDPCVLVDVWQDDAFIRRSEHGDLPDPTAVVLSTVAFDAEGTPWPRSRTVLLKGRDARGFVLYTNLGSAKGEEIATAPRAALLMPWYPLQRQVRIEGMVEELTSEESDAYFGQRPRGSQIGAWASQQSRPIGSREELETQYAEAEERFEGTDVPRPPYWGGIRVVPERIEFWQGRENRLHDRLAYRRLADGSWNRTRLQP</sequence>
<feature type="binding site" evidence="5">
    <location>
        <position position="142"/>
    </location>
    <ligand>
        <name>substrate</name>
    </ligand>
</feature>
<comment type="catalytic activity">
    <reaction evidence="5">
        <text>pyridoxamine 5'-phosphate + O2 + H2O = pyridoxal 5'-phosphate + H2O2 + NH4(+)</text>
        <dbReference type="Rhea" id="RHEA:15817"/>
        <dbReference type="ChEBI" id="CHEBI:15377"/>
        <dbReference type="ChEBI" id="CHEBI:15379"/>
        <dbReference type="ChEBI" id="CHEBI:16240"/>
        <dbReference type="ChEBI" id="CHEBI:28938"/>
        <dbReference type="ChEBI" id="CHEBI:58451"/>
        <dbReference type="ChEBI" id="CHEBI:597326"/>
        <dbReference type="EC" id="1.4.3.5"/>
    </reaction>
</comment>
<evidence type="ECO:0000259" key="7">
    <source>
        <dbReference type="Pfam" id="PF01243"/>
    </source>
</evidence>
<dbReference type="GO" id="GO:0010181">
    <property type="term" value="F:FMN binding"/>
    <property type="evidence" value="ECO:0007669"/>
    <property type="project" value="UniProtKB-UniRule"/>
</dbReference>
<feature type="binding site" evidence="5 6">
    <location>
        <position position="98"/>
    </location>
    <ligand>
        <name>FMN</name>
        <dbReference type="ChEBI" id="CHEBI:58210"/>
    </ligand>
</feature>